<reference evidence="6" key="1">
    <citation type="submission" date="2020-05" db="EMBL/GenBank/DDBJ databases">
        <title>Mycena genomes resolve the evolution of fungal bioluminescence.</title>
        <authorList>
            <person name="Tsai I.J."/>
        </authorList>
    </citation>
    <scope>NUCLEOTIDE SEQUENCE</scope>
    <source>
        <strain evidence="6">160909Yilan</strain>
    </source>
</reference>
<evidence type="ECO:0000256" key="1">
    <source>
        <dbReference type="ARBA" id="ARBA00022723"/>
    </source>
</evidence>
<keyword evidence="3" id="KW-0862">Zinc</keyword>
<evidence type="ECO:0000256" key="3">
    <source>
        <dbReference type="ARBA" id="ARBA00022833"/>
    </source>
</evidence>
<dbReference type="PROSITE" id="PS01360">
    <property type="entry name" value="ZF_MYND_1"/>
    <property type="match status" value="1"/>
</dbReference>
<dbReference type="EMBL" id="JACAZH010000009">
    <property type="protein sequence ID" value="KAF7359020.1"/>
    <property type="molecule type" value="Genomic_DNA"/>
</dbReference>
<dbReference type="GO" id="GO:0000981">
    <property type="term" value="F:DNA-binding transcription factor activity, RNA polymerase II-specific"/>
    <property type="evidence" value="ECO:0007669"/>
    <property type="project" value="TreeGrafter"/>
</dbReference>
<comment type="caution">
    <text evidence="6">The sequence shown here is derived from an EMBL/GenBank/DDBJ whole genome shotgun (WGS) entry which is preliminary data.</text>
</comment>
<accession>A0A8H7D2F7</accession>
<dbReference type="AlphaFoldDB" id="A0A8H7D2F7"/>
<evidence type="ECO:0000259" key="5">
    <source>
        <dbReference type="PROSITE" id="PS50865"/>
    </source>
</evidence>
<proteinExistence type="predicted"/>
<dbReference type="InterPro" id="IPR024119">
    <property type="entry name" value="TF_DEAF-1"/>
</dbReference>
<sequence>MEPSERQYTQEEIEELRKAPVRCDNCHKTAKEVGKKLSVCAACSSAPYCSVECQRQHWKTHKVYCKKVMSGELMREAMSLPAGNIGGTRQGNRLTGEVLRDLTVWAEVYNGDCLTVVAWHALGLLRDIEARKSKILLLGLRRTPSNDPKTYYTLKDVCVVPVVDAKRIFKNLSPNPIRILRDAETERQKDGAIGAMLVISLEQAVDDNRPAVEVLGKTSSTIFQPLGVFEIHRTTFQSIGQFPEPVWKTCLNNCLRGGAFSLKFRPA</sequence>
<evidence type="ECO:0000313" key="7">
    <source>
        <dbReference type="Proteomes" id="UP000623467"/>
    </source>
</evidence>
<protein>
    <submittedName>
        <fullName evidence="6">Ankyrin</fullName>
    </submittedName>
</protein>
<keyword evidence="7" id="KW-1185">Reference proteome</keyword>
<organism evidence="6 7">
    <name type="scientific">Mycena sanguinolenta</name>
    <dbReference type="NCBI Taxonomy" id="230812"/>
    <lineage>
        <taxon>Eukaryota</taxon>
        <taxon>Fungi</taxon>
        <taxon>Dikarya</taxon>
        <taxon>Basidiomycota</taxon>
        <taxon>Agaricomycotina</taxon>
        <taxon>Agaricomycetes</taxon>
        <taxon>Agaricomycetidae</taxon>
        <taxon>Agaricales</taxon>
        <taxon>Marasmiineae</taxon>
        <taxon>Mycenaceae</taxon>
        <taxon>Mycena</taxon>
    </lineage>
</organism>
<dbReference type="InterPro" id="IPR002893">
    <property type="entry name" value="Znf_MYND"/>
</dbReference>
<dbReference type="OrthoDB" id="432970at2759"/>
<evidence type="ECO:0000313" key="6">
    <source>
        <dbReference type="EMBL" id="KAF7359020.1"/>
    </source>
</evidence>
<gene>
    <name evidence="6" type="ORF">MSAN_01242700</name>
</gene>
<keyword evidence="1" id="KW-0479">Metal-binding</keyword>
<dbReference type="PROSITE" id="PS50865">
    <property type="entry name" value="ZF_MYND_2"/>
    <property type="match status" value="1"/>
</dbReference>
<dbReference type="SUPFAM" id="SSF144232">
    <property type="entry name" value="HIT/MYND zinc finger-like"/>
    <property type="match status" value="1"/>
</dbReference>
<evidence type="ECO:0000256" key="4">
    <source>
        <dbReference type="PROSITE-ProRule" id="PRU00134"/>
    </source>
</evidence>
<name>A0A8H7D2F7_9AGAR</name>
<feature type="domain" description="MYND-type" evidence="5">
    <location>
        <begin position="23"/>
        <end position="65"/>
    </location>
</feature>
<dbReference type="GO" id="GO:0008270">
    <property type="term" value="F:zinc ion binding"/>
    <property type="evidence" value="ECO:0007669"/>
    <property type="project" value="UniProtKB-KW"/>
</dbReference>
<evidence type="ECO:0000256" key="2">
    <source>
        <dbReference type="ARBA" id="ARBA00022771"/>
    </source>
</evidence>
<keyword evidence="2 4" id="KW-0863">Zinc-finger</keyword>
<dbReference type="Gene3D" id="6.10.140.2220">
    <property type="match status" value="1"/>
</dbReference>
<dbReference type="GO" id="GO:0005634">
    <property type="term" value="C:nucleus"/>
    <property type="evidence" value="ECO:0007669"/>
    <property type="project" value="TreeGrafter"/>
</dbReference>
<dbReference type="PANTHER" id="PTHR10237">
    <property type="entry name" value="DEFORMED EPIDERMAL AUTOREGULATORY FACTOR 1 HOMOLOG SUPPRESSIN"/>
    <property type="match status" value="1"/>
</dbReference>
<dbReference type="PANTHER" id="PTHR10237:SF14">
    <property type="entry name" value="MYND-TYPE DOMAIN-CONTAINING PROTEIN"/>
    <property type="match status" value="1"/>
</dbReference>
<dbReference type="Proteomes" id="UP000623467">
    <property type="component" value="Unassembled WGS sequence"/>
</dbReference>
<dbReference type="Pfam" id="PF01753">
    <property type="entry name" value="zf-MYND"/>
    <property type="match status" value="1"/>
</dbReference>